<sequence length="380" mass="39387">MLTPRDEAELSEAIAGASGALRITGGGTRPSGRTRGEVLSTGHLSGIRLYEPGALTIVAGAGTPVTEVEEALAAQNQRLPFEPIDHRRLLEQEGVPTIGGMVAVNASGPRRIQAGACRDSLIGVRFVDGAGTVIKNGGRVMKNVTGYDLVKLLAGSWGTLGVMSELSFKVLPGIAATATLRLGGLAAEGAVAAMSAALGSPYEVSGAAYLPDEGDVILRIEGFEASVAYRAERLSGLLERFGAARTLTDRAEEASRWRAVRDAAACAPSEGGAGDVWRISVRPSDGPQVAERLGSRMRLVDWGGGLIWAVVPEGQPLRRELAGIAGHATLLRAAPETHAALGMFHPEPEALAAVSRGLRARFDPRGILNPGLMDGASAAA</sequence>
<keyword evidence="2" id="KW-0274">FAD</keyword>
<accession>A0A921TC77</accession>
<dbReference type="PANTHER" id="PTHR11748:SF103">
    <property type="entry name" value="GLYCOLATE OXIDASE SUBUNIT GLCE"/>
    <property type="match status" value="1"/>
</dbReference>
<evidence type="ECO:0000256" key="1">
    <source>
        <dbReference type="ARBA" id="ARBA00022630"/>
    </source>
</evidence>
<reference evidence="4" key="1">
    <citation type="submission" date="2013-03" db="EMBL/GenBank/DDBJ databases">
        <title>Genome Sequence of the Profundibacterium mesophilum strain KAUST100406-0324T from Red Sea, a novel genus in the family Rhodobacteraceae.</title>
        <authorList>
            <person name="Essack M."/>
            <person name="Alam I."/>
            <person name="Lafi F."/>
            <person name="Alawi W."/>
            <person name="Kamanu F."/>
            <person name="Al-Suwailem A."/>
            <person name="Lee O.O."/>
            <person name="Xu Y."/>
            <person name="Bajic V."/>
            <person name="Qian P.-Y."/>
            <person name="Archer J."/>
        </authorList>
    </citation>
    <scope>NUCLEOTIDE SEQUENCE</scope>
    <source>
        <strain evidence="4">KAUST100406-0324</strain>
    </source>
</reference>
<dbReference type="InterPro" id="IPR006094">
    <property type="entry name" value="Oxid_FAD_bind_N"/>
</dbReference>
<dbReference type="InterPro" id="IPR036318">
    <property type="entry name" value="FAD-bd_PCMH-like_sf"/>
</dbReference>
<keyword evidence="5" id="KW-1185">Reference proteome</keyword>
<dbReference type="PROSITE" id="PS51387">
    <property type="entry name" value="FAD_PCMH"/>
    <property type="match status" value="1"/>
</dbReference>
<dbReference type="InterPro" id="IPR016164">
    <property type="entry name" value="FAD-linked_Oxase-like_C"/>
</dbReference>
<evidence type="ECO:0000313" key="5">
    <source>
        <dbReference type="Proteomes" id="UP000698242"/>
    </source>
</evidence>
<feature type="domain" description="FAD-binding PCMH-type" evidence="3">
    <location>
        <begin position="1"/>
        <end position="173"/>
    </location>
</feature>
<protein>
    <submittedName>
        <fullName evidence="4">Glycolate oxidase subunit</fullName>
    </submittedName>
</protein>
<evidence type="ECO:0000259" key="3">
    <source>
        <dbReference type="PROSITE" id="PS51387"/>
    </source>
</evidence>
<name>A0A921TC77_9RHOB</name>
<evidence type="ECO:0000256" key="2">
    <source>
        <dbReference type="ARBA" id="ARBA00022827"/>
    </source>
</evidence>
<dbReference type="PANTHER" id="PTHR11748">
    <property type="entry name" value="D-LACTATE DEHYDROGENASE"/>
    <property type="match status" value="1"/>
</dbReference>
<evidence type="ECO:0000313" key="4">
    <source>
        <dbReference type="EMBL" id="KAF0674547.1"/>
    </source>
</evidence>
<dbReference type="GO" id="GO:0071949">
    <property type="term" value="F:FAD binding"/>
    <property type="evidence" value="ECO:0007669"/>
    <property type="project" value="InterPro"/>
</dbReference>
<dbReference type="Gene3D" id="3.30.465.10">
    <property type="match status" value="1"/>
</dbReference>
<gene>
    <name evidence="4" type="primary">glcE</name>
    <name evidence="4" type="ORF">PMES_03132</name>
</gene>
<dbReference type="InterPro" id="IPR016166">
    <property type="entry name" value="FAD-bd_PCMH"/>
</dbReference>
<dbReference type="SUPFAM" id="SSF55103">
    <property type="entry name" value="FAD-linked oxidases, C-terminal domain"/>
    <property type="match status" value="1"/>
</dbReference>
<dbReference type="AlphaFoldDB" id="A0A921TC77"/>
<keyword evidence="1" id="KW-0285">Flavoprotein</keyword>
<dbReference type="GO" id="GO:0003824">
    <property type="term" value="F:catalytic activity"/>
    <property type="evidence" value="ECO:0007669"/>
    <property type="project" value="InterPro"/>
</dbReference>
<dbReference type="SUPFAM" id="SSF56176">
    <property type="entry name" value="FAD-binding/transporter-associated domain-like"/>
    <property type="match status" value="1"/>
</dbReference>
<organism evidence="4 5">
    <name type="scientific">Profundibacterium mesophilum KAUST100406-0324</name>
    <dbReference type="NCBI Taxonomy" id="1037889"/>
    <lineage>
        <taxon>Bacteria</taxon>
        <taxon>Pseudomonadati</taxon>
        <taxon>Pseudomonadota</taxon>
        <taxon>Alphaproteobacteria</taxon>
        <taxon>Rhodobacterales</taxon>
        <taxon>Roseobacteraceae</taxon>
        <taxon>Profundibacterium</taxon>
    </lineage>
</organism>
<dbReference type="EMBL" id="APKE01000037">
    <property type="protein sequence ID" value="KAF0674547.1"/>
    <property type="molecule type" value="Genomic_DNA"/>
</dbReference>
<proteinExistence type="predicted"/>
<dbReference type="InterPro" id="IPR016169">
    <property type="entry name" value="FAD-bd_PCMH_sub2"/>
</dbReference>
<dbReference type="Proteomes" id="UP000698242">
    <property type="component" value="Unassembled WGS sequence"/>
</dbReference>
<dbReference type="Pfam" id="PF01565">
    <property type="entry name" value="FAD_binding_4"/>
    <property type="match status" value="1"/>
</dbReference>
<comment type="caution">
    <text evidence="4">The sequence shown here is derived from an EMBL/GenBank/DDBJ whole genome shotgun (WGS) entry which is preliminary data.</text>
</comment>